<dbReference type="PROSITE" id="PS50067">
    <property type="entry name" value="KINESIN_MOTOR_2"/>
    <property type="match status" value="1"/>
</dbReference>
<feature type="domain" description="Kinesin motor" evidence="11">
    <location>
        <begin position="196"/>
        <end position="526"/>
    </location>
</feature>
<dbReference type="FunFam" id="3.40.850.10:FF:000054">
    <property type="entry name" value="Kinesin-like protein"/>
    <property type="match status" value="1"/>
</dbReference>
<evidence type="ECO:0000256" key="2">
    <source>
        <dbReference type="ARBA" id="ARBA00022741"/>
    </source>
</evidence>
<dbReference type="Gramene" id="evm.model.03.1220">
    <property type="protein sequence ID" value="cds.evm.model.03.1220"/>
    <property type="gene ID" value="evm.TU.03.1220"/>
</dbReference>
<keyword evidence="4 9" id="KW-0175">Coiled coil</keyword>
<organism evidence="12 13">
    <name type="scientific">Cannabis sativa</name>
    <name type="common">Hemp</name>
    <name type="synonym">Marijuana</name>
    <dbReference type="NCBI Taxonomy" id="3483"/>
    <lineage>
        <taxon>Eukaryota</taxon>
        <taxon>Viridiplantae</taxon>
        <taxon>Streptophyta</taxon>
        <taxon>Embryophyta</taxon>
        <taxon>Tracheophyta</taxon>
        <taxon>Spermatophyta</taxon>
        <taxon>Magnoliopsida</taxon>
        <taxon>eudicotyledons</taxon>
        <taxon>Gunneridae</taxon>
        <taxon>Pentapetalae</taxon>
        <taxon>rosids</taxon>
        <taxon>fabids</taxon>
        <taxon>Rosales</taxon>
        <taxon>Cannabaceae</taxon>
        <taxon>Cannabis</taxon>
    </lineage>
</organism>
<keyword evidence="5 8" id="KW-0505">Motor protein</keyword>
<feature type="region of interest" description="Disordered" evidence="10">
    <location>
        <begin position="585"/>
        <end position="632"/>
    </location>
</feature>
<feature type="compositionally biased region" description="Polar residues" evidence="10">
    <location>
        <begin position="1"/>
        <end position="17"/>
    </location>
</feature>
<accession>A0A803P4G1</accession>
<name>A0A803P4G1_CANSA</name>
<dbReference type="PROSITE" id="PS00411">
    <property type="entry name" value="KINESIN_MOTOR_1"/>
    <property type="match status" value="1"/>
</dbReference>
<dbReference type="GO" id="GO:0008017">
    <property type="term" value="F:microtubule binding"/>
    <property type="evidence" value="ECO:0007669"/>
    <property type="project" value="InterPro"/>
</dbReference>
<dbReference type="EMBL" id="UZAU01000289">
    <property type="status" value="NOT_ANNOTATED_CDS"/>
    <property type="molecule type" value="Genomic_DNA"/>
</dbReference>
<feature type="region of interest" description="Disordered" evidence="10">
    <location>
        <begin position="1"/>
        <end position="26"/>
    </location>
</feature>
<feature type="compositionally biased region" description="Basic and acidic residues" evidence="10">
    <location>
        <begin position="694"/>
        <end position="703"/>
    </location>
</feature>
<feature type="coiled-coil region" evidence="9">
    <location>
        <begin position="1026"/>
        <end position="1143"/>
    </location>
</feature>
<sequence>MPVSTRSQLTNQGSNESPEQKEGNLPYRNLHHGLKEKMRALTLLYEQQKQASLALKNQSSMAQEQQRFKTQSSCELQGFCKNEEEKKTKSNNNQVMRENSIPNSTVTRTYVLPQPSNDDAKENVAMVGGGGGGRDRIVSFSACPRKAMAPKIVARKLSLGSLAPQMESKGVDLLKNVQELEKLETVPVKTRICGSRIMVFVRLRPMGKKEKEMGSRCCVRIVNRRDVFLTEFANENDYLRLKRLRGRHFTFDSSFPDTATQQEVYSTTTADLVEAVLQGRNGSVFCYGATGAGKTYTMLGTVENPGVMVLAIKDLFTKIRQRSCDGNHVVHLSYLEVYNETVRDLLSPGRPLVLREDKQGIIAAGLTQYRAYSTDEVMALLQQGNHNRTTEPTRVNETSSRSHAILQVVVEYRVRDEAMNVVNRVGKLSLIDLAGSERALATDQRTLRSLEGASINRSLLALSSCINALVEGKKHIPYRNSKLTQLLKDSLGGSCNTVMIANISPSNLSFGETQNTLHWADRAKEIRTKACEEMSEEIQQPPESETDRAKLLLELQKENRELRLQMARQQQKLITLQAQSLAANFSPTPSSGTSLMTPPSTAQPNEKRRTRTSFLGGNCFTPESRKKGAEETVRELQRTVKALETEIEKMKKDHTLQLKQKDQLIRELSRKSDKPQEEVSLQTATRMVTRASLRPKERPKEPIGGELKSPSYRFRSPVPSAKKRSFWDITTANSPSITTLNARKTRSHVVSETGDVPSMLLQFEYPFFWFVFLFGPHFGEFQPGFARQKPECLSPSSSSDGLSNLSFEDWEVISEGTSSPEPEVQHHFYSEQIAENKLCGRLLRLTLTWLSLPQCRALNRPDLLPRRRMMRGTLKSKKQRIRAREPVSEAGDVLEKGDDYITEEYIEAVPQRRQGWGEPSPLDTNWLFNLKTTPKQSRSEYFYFSQLDEKWLKGIVDPEVSIIRHFVDEYYFVTDMETVHTRLQQIPSNVSEYDLGHSSGMSPPTKKSKGAAAKNLATTNTLLREVDLAKKESKDTQSQLGEVRNEFGEVNKKLLAANAKVKELTKELQDMPSTEQLEADNVSLSKEVDNLKDERECLRTLLSKLEEDVKNKQTKEEELVKEVRDKQSRVEVLEMEVDALETAALEVFYDF</sequence>
<comment type="similarity">
    <text evidence="6">Belongs to the TRAFAC class myosin-kinesin ATPase superfamily. Kinesin family. KIN-8 subfamily.</text>
</comment>
<dbReference type="EnsemblPlants" id="evm.model.03.1220">
    <property type="protein sequence ID" value="cds.evm.model.03.1220"/>
    <property type="gene ID" value="evm.TU.03.1220"/>
</dbReference>
<feature type="compositionally biased region" description="Polar residues" evidence="10">
    <location>
        <begin position="585"/>
        <end position="604"/>
    </location>
</feature>
<dbReference type="SMART" id="SM00129">
    <property type="entry name" value="KISc"/>
    <property type="match status" value="1"/>
</dbReference>
<evidence type="ECO:0000256" key="7">
    <source>
        <dbReference type="ARBA" id="ARBA00068375"/>
    </source>
</evidence>
<dbReference type="AlphaFoldDB" id="A0A803P4G1"/>
<dbReference type="InterPro" id="IPR019821">
    <property type="entry name" value="Kinesin_motor_CS"/>
</dbReference>
<dbReference type="PANTHER" id="PTHR47968:SF13">
    <property type="entry name" value="KINESIN-LIKE PROTEIN KIF19 ISOFORM X1"/>
    <property type="match status" value="1"/>
</dbReference>
<feature type="binding site" evidence="8">
    <location>
        <begin position="288"/>
        <end position="295"/>
    </location>
    <ligand>
        <name>ATP</name>
        <dbReference type="ChEBI" id="CHEBI:30616"/>
    </ligand>
</feature>
<dbReference type="GO" id="GO:0003777">
    <property type="term" value="F:microtubule motor activity"/>
    <property type="evidence" value="ECO:0007669"/>
    <property type="project" value="InterPro"/>
</dbReference>
<dbReference type="Proteomes" id="UP000596661">
    <property type="component" value="Chromosome 3"/>
</dbReference>
<evidence type="ECO:0000259" key="11">
    <source>
        <dbReference type="PROSITE" id="PS50067"/>
    </source>
</evidence>
<keyword evidence="1" id="KW-0493">Microtubule</keyword>
<evidence type="ECO:0000256" key="3">
    <source>
        <dbReference type="ARBA" id="ARBA00022840"/>
    </source>
</evidence>
<dbReference type="InterPro" id="IPR027417">
    <property type="entry name" value="P-loop_NTPase"/>
</dbReference>
<evidence type="ECO:0000256" key="10">
    <source>
        <dbReference type="SAM" id="MobiDB-lite"/>
    </source>
</evidence>
<proteinExistence type="inferred from homology"/>
<dbReference type="InterPro" id="IPR001752">
    <property type="entry name" value="Kinesin_motor_dom"/>
</dbReference>
<evidence type="ECO:0000313" key="12">
    <source>
        <dbReference type="EnsemblPlants" id="cds.evm.model.03.1220"/>
    </source>
</evidence>
<keyword evidence="3 8" id="KW-0067">ATP-binding</keyword>
<evidence type="ECO:0000256" key="9">
    <source>
        <dbReference type="SAM" id="Coils"/>
    </source>
</evidence>
<dbReference type="InterPro" id="IPR027640">
    <property type="entry name" value="Kinesin-like_fam"/>
</dbReference>
<dbReference type="GO" id="GO:0005874">
    <property type="term" value="C:microtubule"/>
    <property type="evidence" value="ECO:0007669"/>
    <property type="project" value="UniProtKB-KW"/>
</dbReference>
<dbReference type="GO" id="GO:0005524">
    <property type="term" value="F:ATP binding"/>
    <property type="evidence" value="ECO:0007669"/>
    <property type="project" value="UniProtKB-UniRule"/>
</dbReference>
<dbReference type="SUPFAM" id="SSF52540">
    <property type="entry name" value="P-loop containing nucleoside triphosphate hydrolases"/>
    <property type="match status" value="1"/>
</dbReference>
<dbReference type="OMA" id="DSCKKLH"/>
<dbReference type="PANTHER" id="PTHR47968">
    <property type="entry name" value="CENTROMERE PROTEIN E"/>
    <property type="match status" value="1"/>
</dbReference>
<feature type="coiled-coil region" evidence="9">
    <location>
        <begin position="552"/>
        <end position="579"/>
    </location>
</feature>
<evidence type="ECO:0000313" key="13">
    <source>
        <dbReference type="Proteomes" id="UP000596661"/>
    </source>
</evidence>
<dbReference type="GO" id="GO:0007018">
    <property type="term" value="P:microtubule-based movement"/>
    <property type="evidence" value="ECO:0007669"/>
    <property type="project" value="InterPro"/>
</dbReference>
<evidence type="ECO:0000256" key="4">
    <source>
        <dbReference type="ARBA" id="ARBA00023054"/>
    </source>
</evidence>
<feature type="compositionally biased region" description="Basic and acidic residues" evidence="10">
    <location>
        <begin position="623"/>
        <end position="632"/>
    </location>
</feature>
<feature type="region of interest" description="Disordered" evidence="10">
    <location>
        <begin position="693"/>
        <end position="714"/>
    </location>
</feature>
<evidence type="ECO:0000256" key="1">
    <source>
        <dbReference type="ARBA" id="ARBA00022701"/>
    </source>
</evidence>
<dbReference type="PRINTS" id="PR00380">
    <property type="entry name" value="KINESINHEAVY"/>
</dbReference>
<dbReference type="Pfam" id="PF00225">
    <property type="entry name" value="Kinesin"/>
    <property type="match status" value="1"/>
</dbReference>
<evidence type="ECO:0000256" key="5">
    <source>
        <dbReference type="ARBA" id="ARBA00023175"/>
    </source>
</evidence>
<protein>
    <recommendedName>
        <fullName evidence="7">Kinesin-like protein KIN-8A</fullName>
    </recommendedName>
</protein>
<dbReference type="InterPro" id="IPR036961">
    <property type="entry name" value="Kinesin_motor_dom_sf"/>
</dbReference>
<dbReference type="Gene3D" id="3.40.850.10">
    <property type="entry name" value="Kinesin motor domain"/>
    <property type="match status" value="1"/>
</dbReference>
<reference evidence="12" key="1">
    <citation type="submission" date="2018-11" db="EMBL/GenBank/DDBJ databases">
        <authorList>
            <person name="Grassa J C."/>
        </authorList>
    </citation>
    <scope>NUCLEOTIDE SEQUENCE [LARGE SCALE GENOMIC DNA]</scope>
</reference>
<keyword evidence="13" id="KW-1185">Reference proteome</keyword>
<evidence type="ECO:0000256" key="8">
    <source>
        <dbReference type="PROSITE-ProRule" id="PRU00283"/>
    </source>
</evidence>
<keyword evidence="2 8" id="KW-0547">Nucleotide-binding</keyword>
<reference evidence="12" key="2">
    <citation type="submission" date="2021-03" db="UniProtKB">
        <authorList>
            <consortium name="EnsemblPlants"/>
        </authorList>
    </citation>
    <scope>IDENTIFICATION</scope>
</reference>
<evidence type="ECO:0000256" key="6">
    <source>
        <dbReference type="ARBA" id="ARBA00060769"/>
    </source>
</evidence>